<name>A0A8R1I3Y6_CAEJA</name>
<evidence type="ECO:0000313" key="2">
    <source>
        <dbReference type="Proteomes" id="UP000005237"/>
    </source>
</evidence>
<protein>
    <submittedName>
        <fullName evidence="1">Uncharacterized protein</fullName>
    </submittedName>
</protein>
<dbReference type="EnsemblMetazoa" id="CJA21309.1">
    <property type="protein sequence ID" value="CJA21309.1"/>
    <property type="gene ID" value="WBGene00176881"/>
</dbReference>
<keyword evidence="2" id="KW-1185">Reference proteome</keyword>
<accession>A0A8R1I3Y6</accession>
<reference evidence="2" key="1">
    <citation type="submission" date="2010-08" db="EMBL/GenBank/DDBJ databases">
        <authorList>
            <consortium name="Caenorhabditis japonica Sequencing Consortium"/>
            <person name="Wilson R.K."/>
        </authorList>
    </citation>
    <scope>NUCLEOTIDE SEQUENCE [LARGE SCALE GENOMIC DNA]</scope>
    <source>
        <strain evidence="2">DF5081</strain>
    </source>
</reference>
<dbReference type="AlphaFoldDB" id="A0A8R1I3Y6"/>
<proteinExistence type="predicted"/>
<reference evidence="1" key="2">
    <citation type="submission" date="2022-06" db="UniProtKB">
        <authorList>
            <consortium name="EnsemblMetazoa"/>
        </authorList>
    </citation>
    <scope>IDENTIFICATION</scope>
    <source>
        <strain evidence="1">DF5081</strain>
    </source>
</reference>
<sequence>MVAYLILQLFVGDFNARIGPMQHTERYIGPHAVEPNESGELLATLCKSKRLWNMNSQFGKPSHRYRTN</sequence>
<dbReference type="Proteomes" id="UP000005237">
    <property type="component" value="Unassembled WGS sequence"/>
</dbReference>
<evidence type="ECO:0000313" key="1">
    <source>
        <dbReference type="EnsemblMetazoa" id="CJA21309.1"/>
    </source>
</evidence>
<organism evidence="1 2">
    <name type="scientific">Caenorhabditis japonica</name>
    <dbReference type="NCBI Taxonomy" id="281687"/>
    <lineage>
        <taxon>Eukaryota</taxon>
        <taxon>Metazoa</taxon>
        <taxon>Ecdysozoa</taxon>
        <taxon>Nematoda</taxon>
        <taxon>Chromadorea</taxon>
        <taxon>Rhabditida</taxon>
        <taxon>Rhabditina</taxon>
        <taxon>Rhabditomorpha</taxon>
        <taxon>Rhabditoidea</taxon>
        <taxon>Rhabditidae</taxon>
        <taxon>Peloderinae</taxon>
        <taxon>Caenorhabditis</taxon>
    </lineage>
</organism>